<gene>
    <name evidence="1" type="ORF">PGQ11_007825</name>
</gene>
<name>A0ABR2IX69_9PEZI</name>
<reference evidence="1 2" key="1">
    <citation type="journal article" date="2024" name="IMA Fungus">
        <title>Apiospora arundinis, a panoply of carbohydrate-active enzymes and secondary metabolites.</title>
        <authorList>
            <person name="Sorensen T."/>
            <person name="Petersen C."/>
            <person name="Muurmann A.T."/>
            <person name="Christiansen J.V."/>
            <person name="Brundto M.L."/>
            <person name="Overgaard C.K."/>
            <person name="Boysen A.T."/>
            <person name="Wollenberg R.D."/>
            <person name="Larsen T.O."/>
            <person name="Sorensen J.L."/>
            <person name="Nielsen K.L."/>
            <person name="Sondergaard T.E."/>
        </authorList>
    </citation>
    <scope>NUCLEOTIDE SEQUENCE [LARGE SCALE GENOMIC DNA]</scope>
    <source>
        <strain evidence="1 2">AAU 773</strain>
    </source>
</reference>
<dbReference type="EMBL" id="JAPCWZ010000004">
    <property type="protein sequence ID" value="KAK8869247.1"/>
    <property type="molecule type" value="Genomic_DNA"/>
</dbReference>
<protein>
    <recommendedName>
        <fullName evidence="3">Transcription factor domain-containing protein</fullName>
    </recommendedName>
</protein>
<keyword evidence="2" id="KW-1185">Reference proteome</keyword>
<organism evidence="1 2">
    <name type="scientific">Apiospora arundinis</name>
    <dbReference type="NCBI Taxonomy" id="335852"/>
    <lineage>
        <taxon>Eukaryota</taxon>
        <taxon>Fungi</taxon>
        <taxon>Dikarya</taxon>
        <taxon>Ascomycota</taxon>
        <taxon>Pezizomycotina</taxon>
        <taxon>Sordariomycetes</taxon>
        <taxon>Xylariomycetidae</taxon>
        <taxon>Amphisphaeriales</taxon>
        <taxon>Apiosporaceae</taxon>
        <taxon>Apiospora</taxon>
    </lineage>
</organism>
<dbReference type="PANTHER" id="PTHR47256:SF1">
    <property type="entry name" value="ZN(II)2CYS6 TRANSCRIPTION FACTOR (EUROFUNG)"/>
    <property type="match status" value="1"/>
</dbReference>
<accession>A0ABR2IX69</accession>
<dbReference type="InterPro" id="IPR053187">
    <property type="entry name" value="Notoamide_regulator"/>
</dbReference>
<dbReference type="CDD" id="cd12148">
    <property type="entry name" value="fungal_TF_MHR"/>
    <property type="match status" value="1"/>
</dbReference>
<comment type="caution">
    <text evidence="1">The sequence shown here is derived from an EMBL/GenBank/DDBJ whole genome shotgun (WGS) entry which is preliminary data.</text>
</comment>
<dbReference type="PANTHER" id="PTHR47256">
    <property type="entry name" value="ZN(II)2CYS6 TRANSCRIPTION FACTOR (EUROFUNG)-RELATED"/>
    <property type="match status" value="1"/>
</dbReference>
<evidence type="ECO:0008006" key="3">
    <source>
        <dbReference type="Google" id="ProtNLM"/>
    </source>
</evidence>
<evidence type="ECO:0000313" key="2">
    <source>
        <dbReference type="Proteomes" id="UP001390339"/>
    </source>
</evidence>
<sequence>MLRKDGPRGPWLDYIELIERLSTFPEADALNLLRRLRESNDLCTVLSSASGGARDKTRSTTLATNQLLISPVFTKLESELGSLHPIAYPWLSSVDIRTICREARNRFEARAWIMAAKGDSTSSDTESSGSPSLLCDSRLYHLRMDYWTRVPISDELAARVISSYLVREHPMLGLFDAELFVTDLVERRIRFCTPFLLSALMFYACHLYAPIDPGTLAIANSFLSEAETLWISERASDSITTVAGTQLLRITTLLQSSDQQSVAYSHEGRLMAGRMKLFGVAHSADNASHFATLSTKWQRATAHTAWGVYNCFAALGIFQLEYDAIPYTPILPIPGEHATEEFERFGVTWPAHPLPNYVGHTFGPLCKLWTMVQEVSVVYGVTSGTTVADRIPLSFAESKYLKLLAWSDTLPSTFAYGRQSSANNLLFHMYFHGAVLNVFRPFQRRPHEYSMRSFASPDSFPTAAFAASLNQLKRLVVLTHLHHPPIDRSPFLAAMLVHLFCGLLKNAGDAEWKDYFDLCLVLGSQLFTWYRVFGQILQGTLAMGLRDGVLTGTEAQDLLRKYVSAGRHKVMEDIPKEGAFILDLDLAMTAPVDAMAQSLARRFDDLVLFSEFAHVNHHPGP</sequence>
<evidence type="ECO:0000313" key="1">
    <source>
        <dbReference type="EMBL" id="KAK8869247.1"/>
    </source>
</evidence>
<dbReference type="Proteomes" id="UP001390339">
    <property type="component" value="Unassembled WGS sequence"/>
</dbReference>
<proteinExistence type="predicted"/>